<feature type="transmembrane region" description="Helical" evidence="5">
    <location>
        <begin position="30"/>
        <end position="46"/>
    </location>
</feature>
<evidence type="ECO:0000256" key="5">
    <source>
        <dbReference type="SAM" id="Phobius"/>
    </source>
</evidence>
<dbReference type="Proteomes" id="UP001150259">
    <property type="component" value="Unassembled WGS sequence"/>
</dbReference>
<dbReference type="PANTHER" id="PTHR23542:SF1">
    <property type="entry name" value="MAJOR FACILITATOR SUPERFAMILY (MFS) PROFILE DOMAIN-CONTAINING PROTEIN"/>
    <property type="match status" value="1"/>
</dbReference>
<dbReference type="RefSeq" id="WP_272462181.1">
    <property type="nucleotide sequence ID" value="NZ_JAPFQL010000038.1"/>
</dbReference>
<keyword evidence="2 5" id="KW-0812">Transmembrane</keyword>
<dbReference type="InterPro" id="IPR011701">
    <property type="entry name" value="MFS"/>
</dbReference>
<dbReference type="InterPro" id="IPR020846">
    <property type="entry name" value="MFS_dom"/>
</dbReference>
<evidence type="ECO:0000313" key="7">
    <source>
        <dbReference type="EMBL" id="MDC5697604.1"/>
    </source>
</evidence>
<comment type="subcellular location">
    <subcellularLocation>
        <location evidence="1">Cell membrane</location>
        <topology evidence="1">Multi-pass membrane protein</topology>
    </subcellularLocation>
</comment>
<evidence type="ECO:0000259" key="6">
    <source>
        <dbReference type="PROSITE" id="PS50850"/>
    </source>
</evidence>
<reference evidence="7 8" key="1">
    <citation type="submission" date="2022-11" db="EMBL/GenBank/DDBJ databases">
        <title>Anaerobic phenanthrene biodegradation by a DNRA strain PheN6.</title>
        <authorList>
            <person name="Zhang Z."/>
        </authorList>
    </citation>
    <scope>NUCLEOTIDE SEQUENCE [LARGE SCALE GENOMIC DNA]</scope>
    <source>
        <strain evidence="7 8">PheN6</strain>
    </source>
</reference>
<feature type="transmembrane region" description="Helical" evidence="5">
    <location>
        <begin position="281"/>
        <end position="304"/>
    </location>
</feature>
<comment type="caution">
    <text evidence="7">The sequence shown here is derived from an EMBL/GenBank/DDBJ whole genome shotgun (WGS) entry which is preliminary data.</text>
</comment>
<evidence type="ECO:0000256" key="3">
    <source>
        <dbReference type="ARBA" id="ARBA00022989"/>
    </source>
</evidence>
<dbReference type="Gene3D" id="1.20.1250.20">
    <property type="entry name" value="MFS general substrate transporter like domains"/>
    <property type="match status" value="2"/>
</dbReference>
<feature type="transmembrane region" description="Helical" evidence="5">
    <location>
        <begin position="258"/>
        <end position="275"/>
    </location>
</feature>
<accession>A0ABT5GH75</accession>
<dbReference type="SUPFAM" id="SSF103473">
    <property type="entry name" value="MFS general substrate transporter"/>
    <property type="match status" value="1"/>
</dbReference>
<gene>
    <name evidence="7" type="ORF">OO014_10070</name>
</gene>
<sequence length="378" mass="40031">MTARSAGAMFAVATVAMVAARRGSYELAGAVMATGLVALAVAAPILGRLVDRYGQSRVAVPFFIWSGFWAAVTMVASWRGWPSWVLFITFPLCAVIPNLGTMARARWSHIFAHDPRSLHTAMSFEQVMEEVTFVIGPVLAIWLSTTFFPEAGFLFASVCYAVGVLVFVSARSTEPPIVPHHERPHGHAYHNPGLIPLAFIMVMTGAIFGVNEVVTLAVAEDAGHHNAAGLILALFAVGSAASGLVFGQVSHGRNLLKLLIVGTLGMMVLEAPVLLAGNLWVLAGIMLVAGMATAPTLITTMNLIERIVPRAQINEGMTLVLTGLIIGIAAGSAVSGAVIDRIGAQHGYWVAVIAGGAAFLMALATRTFLSRRDMHNLR</sequence>
<dbReference type="EMBL" id="JAPFQL010000038">
    <property type="protein sequence ID" value="MDC5697604.1"/>
    <property type="molecule type" value="Genomic_DNA"/>
</dbReference>
<dbReference type="PROSITE" id="PS50850">
    <property type="entry name" value="MFS"/>
    <property type="match status" value="1"/>
</dbReference>
<keyword evidence="4 5" id="KW-0472">Membrane</keyword>
<keyword evidence="8" id="KW-1185">Reference proteome</keyword>
<feature type="transmembrane region" description="Helical" evidence="5">
    <location>
        <begin position="348"/>
        <end position="369"/>
    </location>
</feature>
<evidence type="ECO:0000256" key="1">
    <source>
        <dbReference type="ARBA" id="ARBA00004651"/>
    </source>
</evidence>
<dbReference type="PANTHER" id="PTHR23542">
    <property type="match status" value="1"/>
</dbReference>
<feature type="transmembrane region" description="Helical" evidence="5">
    <location>
        <begin position="189"/>
        <end position="208"/>
    </location>
</feature>
<name>A0ABT5GH75_9MICO</name>
<dbReference type="Pfam" id="PF07690">
    <property type="entry name" value="MFS_1"/>
    <property type="match status" value="1"/>
</dbReference>
<evidence type="ECO:0000313" key="8">
    <source>
        <dbReference type="Proteomes" id="UP001150259"/>
    </source>
</evidence>
<feature type="domain" description="Major facilitator superfamily (MFS) profile" evidence="6">
    <location>
        <begin position="193"/>
        <end position="378"/>
    </location>
</feature>
<feature type="transmembrane region" description="Helical" evidence="5">
    <location>
        <begin position="228"/>
        <end position="246"/>
    </location>
</feature>
<keyword evidence="3 5" id="KW-1133">Transmembrane helix</keyword>
<feature type="transmembrane region" description="Helical" evidence="5">
    <location>
        <begin position="84"/>
        <end position="107"/>
    </location>
</feature>
<evidence type="ECO:0000256" key="2">
    <source>
        <dbReference type="ARBA" id="ARBA00022692"/>
    </source>
</evidence>
<feature type="transmembrane region" description="Helical" evidence="5">
    <location>
        <begin position="151"/>
        <end position="168"/>
    </location>
</feature>
<proteinExistence type="predicted"/>
<evidence type="ECO:0000256" key="4">
    <source>
        <dbReference type="ARBA" id="ARBA00023136"/>
    </source>
</evidence>
<organism evidence="7 8">
    <name type="scientific">Intrasporangium calvum</name>
    <dbReference type="NCBI Taxonomy" id="53358"/>
    <lineage>
        <taxon>Bacteria</taxon>
        <taxon>Bacillati</taxon>
        <taxon>Actinomycetota</taxon>
        <taxon>Actinomycetes</taxon>
        <taxon>Micrococcales</taxon>
        <taxon>Intrasporangiaceae</taxon>
        <taxon>Intrasporangium</taxon>
    </lineage>
</organism>
<feature type="transmembrane region" description="Helical" evidence="5">
    <location>
        <begin position="58"/>
        <end position="78"/>
    </location>
</feature>
<dbReference type="InterPro" id="IPR036259">
    <property type="entry name" value="MFS_trans_sf"/>
</dbReference>
<protein>
    <submittedName>
        <fullName evidence="7">MFS transporter</fullName>
    </submittedName>
</protein>
<feature type="transmembrane region" description="Helical" evidence="5">
    <location>
        <begin position="316"/>
        <end position="336"/>
    </location>
</feature>